<dbReference type="InterPro" id="IPR000873">
    <property type="entry name" value="AMP-dep_synth/lig_dom"/>
</dbReference>
<proteinExistence type="predicted"/>
<evidence type="ECO:0000259" key="1">
    <source>
        <dbReference type="Pfam" id="PF00501"/>
    </source>
</evidence>
<dbReference type="InterPro" id="IPR054545">
    <property type="entry name" value="ApeI-like"/>
</dbReference>
<dbReference type="AlphaFoldDB" id="A0A1C3CUK2"/>
<dbReference type="PANTHER" id="PTHR45398">
    <property type="match status" value="1"/>
</dbReference>
<dbReference type="Gene3D" id="3.30.300.30">
    <property type="match status" value="1"/>
</dbReference>
<feature type="domain" description="ApeI dehydratase-like" evidence="2">
    <location>
        <begin position="452"/>
        <end position="545"/>
    </location>
</feature>
<evidence type="ECO:0000313" key="4">
    <source>
        <dbReference type="Proteomes" id="UP000186553"/>
    </source>
</evidence>
<keyword evidence="4" id="KW-1185">Reference proteome</keyword>
<dbReference type="Gene3D" id="3.40.50.12780">
    <property type="entry name" value="N-terminal domain of ligase-like"/>
    <property type="match status" value="1"/>
</dbReference>
<accession>A0A1C3CUK2</accession>
<dbReference type="STRING" id="1891224.BBP83_10945"/>
<dbReference type="Proteomes" id="UP000186553">
    <property type="component" value="Unassembled WGS sequence"/>
</dbReference>
<dbReference type="SUPFAM" id="SSF54637">
    <property type="entry name" value="Thioesterase/thiol ester dehydrase-isomerase"/>
    <property type="match status" value="1"/>
</dbReference>
<gene>
    <name evidence="3" type="ORF">BBP83_10945</name>
</gene>
<dbReference type="InterPro" id="IPR042099">
    <property type="entry name" value="ANL_N_sf"/>
</dbReference>
<sequence>MSCHFQHHIHSPQTLCIKTDLSRISFQKFWLDVASQALQIQQLEAPVWALWEQDSYDFLVLLFAALQANKQVVLPPHRVSDLEKELASQQIYFLHRTAHFVATDTNIFNFDSNFLNQAQLYFYTSGSTGQPKKIPRTLQQLFNEVCGLDASFVLPEQAVAIATVSHQHIYGLLFKLLWPLASGRSFYQNQVAFPEDVADIQKKIAPLNQSNYVISSPALLKRWTKDVLLYDCITVYTSGGKLDSGVRPFLNCPITEVFGSSETGGIAHRQEDDAWWIPFANVEIQSGEQQELAVKANHAFSTDWILTGDKVEVIESDHLKSPFKLLGRLDRIVKLEEKRLSLDAIEQKILELDGITQCHVLVYEKAHRQILATVIVLSQEARQRLENHGKADFIATLKKQLAEKLESIAIPRQWRFLMQLPQNTQSKLNKTYLKSLFQPMNLPVVLAQHSLNEQISYRLEFTPELECFKGHFPNFPIYPGVGQIGFIQHLAKQHWADLQWCNGFEQMKFQNLIRPYSCVDLNLTRKAHKVSFELKMADKTLASGRLLFSVDSAQTSSGSV</sequence>
<dbReference type="RefSeq" id="WP_068888859.1">
    <property type="nucleotide sequence ID" value="NZ_CBCRUU010000014.1"/>
</dbReference>
<evidence type="ECO:0000313" key="3">
    <source>
        <dbReference type="EMBL" id="ODA12398.1"/>
    </source>
</evidence>
<reference evidence="3 4" key="1">
    <citation type="submission" date="2016-07" db="EMBL/GenBank/DDBJ databases">
        <title>Acinetobacter sp. ANC 4603.</title>
        <authorList>
            <person name="Radolfova-Krizova L."/>
            <person name="Nemec A."/>
        </authorList>
    </citation>
    <scope>NUCLEOTIDE SEQUENCE [LARGE SCALE GENOMIC DNA]</scope>
    <source>
        <strain evidence="3 4">ANC 4603</strain>
    </source>
</reference>
<dbReference type="SUPFAM" id="SSF56801">
    <property type="entry name" value="Acetyl-CoA synthetase-like"/>
    <property type="match status" value="1"/>
</dbReference>
<protein>
    <submittedName>
        <fullName evidence="3">Acyl-CoA synthetase</fullName>
    </submittedName>
</protein>
<evidence type="ECO:0000259" key="2">
    <source>
        <dbReference type="Pfam" id="PF22818"/>
    </source>
</evidence>
<dbReference type="InterPro" id="IPR029069">
    <property type="entry name" value="HotDog_dom_sf"/>
</dbReference>
<feature type="domain" description="AMP-dependent synthetase/ligase" evidence="1">
    <location>
        <begin position="121"/>
        <end position="273"/>
    </location>
</feature>
<organism evidence="3 4">
    <name type="scientific">Acinetobacter celticus</name>
    <dbReference type="NCBI Taxonomy" id="1891224"/>
    <lineage>
        <taxon>Bacteria</taxon>
        <taxon>Pseudomonadati</taxon>
        <taxon>Pseudomonadota</taxon>
        <taxon>Gammaproteobacteria</taxon>
        <taxon>Moraxellales</taxon>
        <taxon>Moraxellaceae</taxon>
        <taxon>Acinetobacter</taxon>
    </lineage>
</organism>
<name>A0A1C3CUK2_9GAMM</name>
<dbReference type="Pfam" id="PF00501">
    <property type="entry name" value="AMP-binding"/>
    <property type="match status" value="1"/>
</dbReference>
<dbReference type="PANTHER" id="PTHR45398:SF1">
    <property type="entry name" value="ENZYME, PUTATIVE (JCVI)-RELATED"/>
    <property type="match status" value="1"/>
</dbReference>
<dbReference type="InterPro" id="IPR045851">
    <property type="entry name" value="AMP-bd_C_sf"/>
</dbReference>
<dbReference type="EMBL" id="MBDL01000011">
    <property type="protein sequence ID" value="ODA12398.1"/>
    <property type="molecule type" value="Genomic_DNA"/>
</dbReference>
<comment type="caution">
    <text evidence="3">The sequence shown here is derived from an EMBL/GenBank/DDBJ whole genome shotgun (WGS) entry which is preliminary data.</text>
</comment>
<dbReference type="Pfam" id="PF22818">
    <property type="entry name" value="ApeI-like"/>
    <property type="match status" value="1"/>
</dbReference>
<dbReference type="OrthoDB" id="9787658at2"/>
<dbReference type="Gene3D" id="3.10.129.10">
    <property type="entry name" value="Hotdog Thioesterase"/>
    <property type="match status" value="1"/>
</dbReference>